<keyword evidence="1" id="KW-0675">Receptor</keyword>
<protein>
    <submittedName>
        <fullName evidence="1">TonB-dependent receptor domain protein</fullName>
    </submittedName>
</protein>
<dbReference type="OrthoDB" id="603275at2"/>
<name>D8DZR5_9BACT</name>
<sequence length="855" mass="98203">MNFWYNLIVIFFMGIIPAHAQEIELKGIVTDHVTKAPIKGAIINIRNKKNSTILSTIADANGKFKFRTNREKIFGCNILVSRMGYQSASCAINPKTIYTFELEPKAYVIQDVYVRPQKIIHHNDTTSYMVSSFVTNKDRTIGDVLRNMPGIDINNNGTISYNGKTIDKFMIEGLDLFDGQYNIATRNITHKIISRADIIENYHNAKALKNSKEEGGTVLNLAVKDSAKGHWSGNIKAALGLPKLWESELFCTNLSASNQTALTTKTNNSNKDILSENNTLTLEDLIRKKQVEAIEPLLNMEQNTIGILDKDRKRNATTHIINLGNIQKIGSNSTFRSKIYYTDDRNISNYEQGTSYYLADSILTRSTSERSILHSKALSASLSWNKDSEKSSFSNDLKYSSIWQKKWTWTTNDYTYNSESEYDIHTLENYLQWIKPIGKNYLKLYSQNKFTLIPEKLTVESDEDLRQQNINRKQFLSSTRLYYAHNIKRWALSIDAEEVLSASDINCSYNENLNDTCRKSEYFNNYICMNITSGLTYKHHGFRGQLDLPWSFYHYFGDISKTKIFFMPKLSLSMQLNSRFKIRANASAGTSQPSVTNTYNATILTDYQTYRTNPKQLYGNKKCSGLVSISYSDYINMLFANISVSHSKTERPNTVSKQIDNKYIYYTTIEGKNQSENIIARANMSKHVDIINGNINAICTYTSNSSNIHQNGKNTSYQTKSIESSLGINSNIKNWLDIDYTLSYRVNSLTNSTYYNSNKLLFQKMELSFLPTEALNFSIIAEHYVHYLYQDNTKRSFFGDIKCSYRHKKTDYTLSITNIFNQKYYTNTSYTDISSSYNRYTLRGRCFLAGFSTYF</sequence>
<dbReference type="Proteomes" id="UP000004524">
    <property type="component" value="Unassembled WGS sequence"/>
</dbReference>
<dbReference type="Gene3D" id="2.60.40.1120">
    <property type="entry name" value="Carboxypeptidase-like, regulatory domain"/>
    <property type="match status" value="1"/>
</dbReference>
<proteinExistence type="predicted"/>
<dbReference type="EMBL" id="ADWO01000086">
    <property type="protein sequence ID" value="EFI71150.1"/>
    <property type="molecule type" value="Genomic_DNA"/>
</dbReference>
<dbReference type="AlphaFoldDB" id="D8DZR5"/>
<dbReference type="InterPro" id="IPR008969">
    <property type="entry name" value="CarboxyPept-like_regulatory"/>
</dbReference>
<reference evidence="1 2" key="1">
    <citation type="journal article" date="2010" name="Microb. Ecol.">
        <title>Comparative genome analysis of Prevotella ruminicola and Prevotella bryantii: insights into their environmental niche.</title>
        <authorList>
            <consortium name="North American Consortium for Rumen Bacteria"/>
            <person name="Purushe J."/>
            <person name="Fouts D.E."/>
            <person name="Morrison M."/>
            <person name="White B.A."/>
            <person name="Mackie R.I."/>
            <person name="Coutinho P.M."/>
            <person name="Henrissat B."/>
            <person name="Nelson K.E."/>
        </authorList>
    </citation>
    <scope>NUCLEOTIDE SEQUENCE [LARGE SCALE GENOMIC DNA]</scope>
    <source>
        <strain evidence="1 2">B14</strain>
    </source>
</reference>
<organism evidence="1 2">
    <name type="scientific">Segatella baroniae B14</name>
    <dbReference type="NCBI Taxonomy" id="752555"/>
    <lineage>
        <taxon>Bacteria</taxon>
        <taxon>Pseudomonadati</taxon>
        <taxon>Bacteroidota</taxon>
        <taxon>Bacteroidia</taxon>
        <taxon>Bacteroidales</taxon>
        <taxon>Prevotellaceae</taxon>
        <taxon>Segatella</taxon>
    </lineage>
</organism>
<dbReference type="SUPFAM" id="SSF56935">
    <property type="entry name" value="Porins"/>
    <property type="match status" value="1"/>
</dbReference>
<comment type="caution">
    <text evidence="1">The sequence shown here is derived from an EMBL/GenBank/DDBJ whole genome shotgun (WGS) entry which is preliminary data.</text>
</comment>
<evidence type="ECO:0000313" key="2">
    <source>
        <dbReference type="Proteomes" id="UP000004524"/>
    </source>
</evidence>
<keyword evidence="2" id="KW-1185">Reference proteome</keyword>
<accession>D8DZR5</accession>
<evidence type="ECO:0000313" key="1">
    <source>
        <dbReference type="EMBL" id="EFI71150.1"/>
    </source>
</evidence>
<dbReference type="SUPFAM" id="SSF49464">
    <property type="entry name" value="Carboxypeptidase regulatory domain-like"/>
    <property type="match status" value="1"/>
</dbReference>
<gene>
    <name evidence="1" type="ORF">PBR_0672</name>
</gene>
<dbReference type="RefSeq" id="WP_006283510.1">
    <property type="nucleotide sequence ID" value="NZ_ADWO01000086.1"/>
</dbReference>